<evidence type="ECO:0000256" key="8">
    <source>
        <dbReference type="ARBA" id="ARBA00022840"/>
    </source>
</evidence>
<dbReference type="GO" id="GO:0009252">
    <property type="term" value="P:peptidoglycan biosynthetic process"/>
    <property type="evidence" value="ECO:0007669"/>
    <property type="project" value="UniProtKB-UniRule"/>
</dbReference>
<evidence type="ECO:0000256" key="5">
    <source>
        <dbReference type="ARBA" id="ARBA00022598"/>
    </source>
</evidence>
<dbReference type="Pfam" id="PF08245">
    <property type="entry name" value="Mur_ligase_M"/>
    <property type="match status" value="1"/>
</dbReference>
<dbReference type="EMBL" id="SIXI01000005">
    <property type="protein sequence ID" value="TBO29405.1"/>
    <property type="molecule type" value="Genomic_DNA"/>
</dbReference>
<dbReference type="InterPro" id="IPR000713">
    <property type="entry name" value="Mur_ligase_N"/>
</dbReference>
<feature type="domain" description="Mur ligase C-terminal" evidence="16">
    <location>
        <begin position="316"/>
        <end position="452"/>
    </location>
</feature>
<evidence type="ECO:0000259" key="17">
    <source>
        <dbReference type="Pfam" id="PF08245"/>
    </source>
</evidence>
<evidence type="ECO:0000256" key="13">
    <source>
        <dbReference type="ARBA" id="ARBA00047833"/>
    </source>
</evidence>
<dbReference type="Pfam" id="PF02875">
    <property type="entry name" value="Mur_ligase_C"/>
    <property type="match status" value="1"/>
</dbReference>
<dbReference type="InterPro" id="IPR036615">
    <property type="entry name" value="Mur_ligase_C_dom_sf"/>
</dbReference>
<dbReference type="HAMAP" id="MF_00046">
    <property type="entry name" value="MurC"/>
    <property type="match status" value="1"/>
</dbReference>
<dbReference type="InterPro" id="IPR004101">
    <property type="entry name" value="Mur_ligase_C"/>
</dbReference>
<feature type="domain" description="Mur ligase N-terminal catalytic" evidence="15">
    <location>
        <begin position="7"/>
        <end position="105"/>
    </location>
</feature>
<reference evidence="18 19" key="1">
    <citation type="submission" date="2019-02" db="EMBL/GenBank/DDBJ databases">
        <title>Aquabacterium sp. strain KMB7.</title>
        <authorList>
            <person name="Chen W.-M."/>
        </authorList>
    </citation>
    <scope>NUCLEOTIDE SEQUENCE [LARGE SCALE GENOMIC DNA]</scope>
    <source>
        <strain evidence="18 19">KMB7</strain>
    </source>
</reference>
<comment type="subcellular location">
    <subcellularLocation>
        <location evidence="1 14">Cytoplasm</location>
    </subcellularLocation>
</comment>
<feature type="domain" description="Mur ligase central" evidence="17">
    <location>
        <begin position="110"/>
        <end position="294"/>
    </location>
</feature>
<dbReference type="OrthoDB" id="9804126at2"/>
<dbReference type="Pfam" id="PF01225">
    <property type="entry name" value="Mur_ligase"/>
    <property type="match status" value="1"/>
</dbReference>
<dbReference type="GO" id="GO:0071555">
    <property type="term" value="P:cell wall organization"/>
    <property type="evidence" value="ECO:0007669"/>
    <property type="project" value="UniProtKB-KW"/>
</dbReference>
<dbReference type="GO" id="GO:0008763">
    <property type="term" value="F:UDP-N-acetylmuramate-L-alanine ligase activity"/>
    <property type="evidence" value="ECO:0007669"/>
    <property type="project" value="UniProtKB-UniRule"/>
</dbReference>
<comment type="similarity">
    <text evidence="14">Belongs to the MurCDEF family.</text>
</comment>
<evidence type="ECO:0000256" key="7">
    <source>
        <dbReference type="ARBA" id="ARBA00022741"/>
    </source>
</evidence>
<evidence type="ECO:0000256" key="12">
    <source>
        <dbReference type="ARBA" id="ARBA00023316"/>
    </source>
</evidence>
<evidence type="ECO:0000256" key="10">
    <source>
        <dbReference type="ARBA" id="ARBA00022984"/>
    </source>
</evidence>
<dbReference type="GO" id="GO:0005524">
    <property type="term" value="F:ATP binding"/>
    <property type="evidence" value="ECO:0007669"/>
    <property type="project" value="UniProtKB-UniRule"/>
</dbReference>
<keyword evidence="4 14" id="KW-0963">Cytoplasm</keyword>
<evidence type="ECO:0000256" key="9">
    <source>
        <dbReference type="ARBA" id="ARBA00022960"/>
    </source>
</evidence>
<dbReference type="GO" id="GO:0051301">
    <property type="term" value="P:cell division"/>
    <property type="evidence" value="ECO:0007669"/>
    <property type="project" value="UniProtKB-KW"/>
</dbReference>
<dbReference type="InterPro" id="IPR036565">
    <property type="entry name" value="Mur-like_cat_sf"/>
</dbReference>
<evidence type="ECO:0000313" key="18">
    <source>
        <dbReference type="EMBL" id="TBO29405.1"/>
    </source>
</evidence>
<dbReference type="InterPro" id="IPR005758">
    <property type="entry name" value="UDP-N-AcMur_Ala_ligase_MurC"/>
</dbReference>
<keyword evidence="10 14" id="KW-0573">Peptidoglycan synthesis</keyword>
<name>A0A4Q9GWH9_9BURK</name>
<accession>A0A4Q9GWH9</accession>
<dbReference type="EC" id="6.3.2.8" evidence="3 14"/>
<keyword evidence="19" id="KW-1185">Reference proteome</keyword>
<dbReference type="SUPFAM" id="SSF53623">
    <property type="entry name" value="MurD-like peptide ligases, catalytic domain"/>
    <property type="match status" value="1"/>
</dbReference>
<dbReference type="InterPro" id="IPR013221">
    <property type="entry name" value="Mur_ligase_cen"/>
</dbReference>
<comment type="caution">
    <text evidence="18">The sequence shown here is derived from an EMBL/GenBank/DDBJ whole genome shotgun (WGS) entry which is preliminary data.</text>
</comment>
<feature type="binding site" evidence="14">
    <location>
        <begin position="112"/>
        <end position="118"/>
    </location>
    <ligand>
        <name>ATP</name>
        <dbReference type="ChEBI" id="CHEBI:30616"/>
    </ligand>
</feature>
<dbReference type="SUPFAM" id="SSF53244">
    <property type="entry name" value="MurD-like peptide ligases, peptide-binding domain"/>
    <property type="match status" value="1"/>
</dbReference>
<dbReference type="Gene3D" id="3.90.190.20">
    <property type="entry name" value="Mur ligase, C-terminal domain"/>
    <property type="match status" value="1"/>
</dbReference>
<dbReference type="NCBIfam" id="TIGR01082">
    <property type="entry name" value="murC"/>
    <property type="match status" value="1"/>
</dbReference>
<dbReference type="GO" id="GO:0005737">
    <property type="term" value="C:cytoplasm"/>
    <property type="evidence" value="ECO:0007669"/>
    <property type="project" value="UniProtKB-SubCell"/>
</dbReference>
<evidence type="ECO:0000256" key="6">
    <source>
        <dbReference type="ARBA" id="ARBA00022618"/>
    </source>
</evidence>
<comment type="catalytic activity">
    <reaction evidence="13 14">
        <text>UDP-N-acetyl-alpha-D-muramate + L-alanine + ATP = UDP-N-acetyl-alpha-D-muramoyl-L-alanine + ADP + phosphate + H(+)</text>
        <dbReference type="Rhea" id="RHEA:23372"/>
        <dbReference type="ChEBI" id="CHEBI:15378"/>
        <dbReference type="ChEBI" id="CHEBI:30616"/>
        <dbReference type="ChEBI" id="CHEBI:43474"/>
        <dbReference type="ChEBI" id="CHEBI:57972"/>
        <dbReference type="ChEBI" id="CHEBI:70757"/>
        <dbReference type="ChEBI" id="CHEBI:83898"/>
        <dbReference type="ChEBI" id="CHEBI:456216"/>
        <dbReference type="EC" id="6.3.2.8"/>
    </reaction>
</comment>
<dbReference type="InterPro" id="IPR050061">
    <property type="entry name" value="MurCDEF_pg_biosynth"/>
</dbReference>
<evidence type="ECO:0000313" key="19">
    <source>
        <dbReference type="Proteomes" id="UP000292120"/>
    </source>
</evidence>
<sequence>MKHAVKHIHFVGIGGAGMSGIAEILHNLGFTVSGSDQADSATSRRLASLGITVHVGHDAAHIDGAEAVVTSTAVKGDNPEVIAARAKRVPVVPRAVMLAELMRLKQGIAIAGTHGKTTTTSLVTAILTEAGVDPTFVIGGKLHSAGANSALGQGEFIVVEADESDASFLNLLPVLSVVTNIDADHMDTYGHDFARLKQAFVDFLHRMPFYGSAIVCVDDPGVRSIIPLVSRPVITYGFSEEAQVRAVNVEALPGGQMRFTVQRRNGVVMPDMQVTLNLPGQHNVLNALAAIAVATEIELDDAPVAKALGEFSGVGRRFQRHGQCKAADGGQFLLIDDYGHHPVEMAAVISAARGAFPGQRLVLAFQPHRYTRTRDCFEDFVKVLGTADAVLLTEVYAAGEAPIVAADGRALTRAVRVAGKVEPLFVDDVAALPQAIADNTRDGDVVICMGAGSIGAVPAKVAEQLKP</sequence>
<dbReference type="FunFam" id="3.40.1190.10:FF:000001">
    <property type="entry name" value="UDP-N-acetylmuramate--L-alanine ligase"/>
    <property type="match status" value="1"/>
</dbReference>
<evidence type="ECO:0000256" key="4">
    <source>
        <dbReference type="ARBA" id="ARBA00022490"/>
    </source>
</evidence>
<dbReference type="Gene3D" id="3.40.50.720">
    <property type="entry name" value="NAD(P)-binding Rossmann-like Domain"/>
    <property type="match status" value="1"/>
</dbReference>
<keyword evidence="11 14" id="KW-0131">Cell cycle</keyword>
<protein>
    <recommendedName>
        <fullName evidence="3 14">UDP-N-acetylmuramate--L-alanine ligase</fullName>
        <ecNumber evidence="3 14">6.3.2.8</ecNumber>
    </recommendedName>
    <alternativeName>
        <fullName evidence="14">UDP-N-acetylmuramoyl-L-alanine synthetase</fullName>
    </alternativeName>
</protein>
<evidence type="ECO:0000256" key="1">
    <source>
        <dbReference type="ARBA" id="ARBA00004496"/>
    </source>
</evidence>
<comment type="pathway">
    <text evidence="2 14">Cell wall biogenesis; peptidoglycan biosynthesis.</text>
</comment>
<organism evidence="18 19">
    <name type="scientific">Aquabacterium lacunae</name>
    <dbReference type="NCBI Taxonomy" id="2528630"/>
    <lineage>
        <taxon>Bacteria</taxon>
        <taxon>Pseudomonadati</taxon>
        <taxon>Pseudomonadota</taxon>
        <taxon>Betaproteobacteria</taxon>
        <taxon>Burkholderiales</taxon>
        <taxon>Aquabacterium</taxon>
    </lineage>
</organism>
<dbReference type="UniPathway" id="UPA00219"/>
<evidence type="ECO:0000259" key="15">
    <source>
        <dbReference type="Pfam" id="PF01225"/>
    </source>
</evidence>
<keyword evidence="8 14" id="KW-0067">ATP-binding</keyword>
<keyword evidence="6 14" id="KW-0132">Cell division</keyword>
<dbReference type="Proteomes" id="UP000292120">
    <property type="component" value="Unassembled WGS sequence"/>
</dbReference>
<dbReference type="SUPFAM" id="SSF51984">
    <property type="entry name" value="MurCD N-terminal domain"/>
    <property type="match status" value="1"/>
</dbReference>
<keyword evidence="5 14" id="KW-0436">Ligase</keyword>
<evidence type="ECO:0000259" key="16">
    <source>
        <dbReference type="Pfam" id="PF02875"/>
    </source>
</evidence>
<evidence type="ECO:0000256" key="14">
    <source>
        <dbReference type="HAMAP-Rule" id="MF_00046"/>
    </source>
</evidence>
<dbReference type="RefSeq" id="WP_130968700.1">
    <property type="nucleotide sequence ID" value="NZ_SIXI01000005.1"/>
</dbReference>
<keyword evidence="9 14" id="KW-0133">Cell shape</keyword>
<keyword evidence="7 14" id="KW-0547">Nucleotide-binding</keyword>
<dbReference type="PANTHER" id="PTHR43445:SF3">
    <property type="entry name" value="UDP-N-ACETYLMURAMATE--L-ALANINE LIGASE"/>
    <property type="match status" value="1"/>
</dbReference>
<gene>
    <name evidence="14" type="primary">murC</name>
    <name evidence="18" type="ORF">EYS42_13475</name>
</gene>
<proteinExistence type="inferred from homology"/>
<evidence type="ECO:0000256" key="2">
    <source>
        <dbReference type="ARBA" id="ARBA00004752"/>
    </source>
</evidence>
<dbReference type="AlphaFoldDB" id="A0A4Q9GWH9"/>
<keyword evidence="12 14" id="KW-0961">Cell wall biogenesis/degradation</keyword>
<dbReference type="PANTHER" id="PTHR43445">
    <property type="entry name" value="UDP-N-ACETYLMURAMATE--L-ALANINE LIGASE-RELATED"/>
    <property type="match status" value="1"/>
</dbReference>
<evidence type="ECO:0000256" key="11">
    <source>
        <dbReference type="ARBA" id="ARBA00023306"/>
    </source>
</evidence>
<comment type="function">
    <text evidence="14">Cell wall formation.</text>
</comment>
<dbReference type="Gene3D" id="3.40.1190.10">
    <property type="entry name" value="Mur-like, catalytic domain"/>
    <property type="match status" value="1"/>
</dbReference>
<evidence type="ECO:0000256" key="3">
    <source>
        <dbReference type="ARBA" id="ARBA00012211"/>
    </source>
</evidence>
<dbReference type="GO" id="GO:0008360">
    <property type="term" value="P:regulation of cell shape"/>
    <property type="evidence" value="ECO:0007669"/>
    <property type="project" value="UniProtKB-KW"/>
</dbReference>